<dbReference type="STRING" id="121845.A0A1S3DE06"/>
<dbReference type="Gene3D" id="3.60.20.10">
    <property type="entry name" value="Glutamine Phosphoribosylpyrophosphate, subunit 1, domain 1"/>
    <property type="match status" value="1"/>
</dbReference>
<dbReference type="RefSeq" id="XP_008480068.1">
    <property type="nucleotide sequence ID" value="XM_008481846.3"/>
</dbReference>
<organism evidence="1 2">
    <name type="scientific">Diaphorina citri</name>
    <name type="common">Asian citrus psyllid</name>
    <dbReference type="NCBI Taxonomy" id="121845"/>
    <lineage>
        <taxon>Eukaryota</taxon>
        <taxon>Metazoa</taxon>
        <taxon>Ecdysozoa</taxon>
        <taxon>Arthropoda</taxon>
        <taxon>Hexapoda</taxon>
        <taxon>Insecta</taxon>
        <taxon>Pterygota</taxon>
        <taxon>Neoptera</taxon>
        <taxon>Paraneoptera</taxon>
        <taxon>Hemiptera</taxon>
        <taxon>Sternorrhyncha</taxon>
        <taxon>Psylloidea</taxon>
        <taxon>Psyllidae</taxon>
        <taxon>Diaphorininae</taxon>
        <taxon>Diaphorina</taxon>
    </lineage>
</organism>
<keyword evidence="1" id="KW-1185">Reference proteome</keyword>
<proteinExistence type="predicted"/>
<gene>
    <name evidence="2" type="primary">LOC103516856</name>
</gene>
<evidence type="ECO:0000313" key="2">
    <source>
        <dbReference type="RefSeq" id="XP_008480068.1"/>
    </source>
</evidence>
<sequence length="83" mass="9142">MASRLTLKEAQALAIKVLSKILDMTKLTPDKVELATLTRENGKTYTRILSAKQVEQLIADHEKAEALEKEKEKQAKAASTSSS</sequence>
<dbReference type="GeneID" id="103516856"/>
<accession>A0A1S3DE06</accession>
<dbReference type="KEGG" id="dci:103516856"/>
<evidence type="ECO:0000313" key="1">
    <source>
        <dbReference type="Proteomes" id="UP000079169"/>
    </source>
</evidence>
<dbReference type="Proteomes" id="UP000079169">
    <property type="component" value="Unplaced"/>
</dbReference>
<protein>
    <submittedName>
        <fullName evidence="2">Proteasome subunit alpha type-4-like</fullName>
    </submittedName>
</protein>
<name>A0A1S3DE06_DIACI</name>
<dbReference type="InterPro" id="IPR029055">
    <property type="entry name" value="Ntn_hydrolases_N"/>
</dbReference>
<dbReference type="PaxDb" id="121845-A0A1S3DE06"/>
<dbReference type="AlphaFoldDB" id="A0A1S3DE06"/>
<dbReference type="SUPFAM" id="SSF56235">
    <property type="entry name" value="N-terminal nucleophile aminohydrolases (Ntn hydrolases)"/>
    <property type="match status" value="1"/>
</dbReference>
<reference evidence="2" key="1">
    <citation type="submission" date="2025-08" db="UniProtKB">
        <authorList>
            <consortium name="RefSeq"/>
        </authorList>
    </citation>
    <scope>IDENTIFICATION</scope>
</reference>